<evidence type="ECO:0000313" key="6">
    <source>
        <dbReference type="Proteomes" id="UP000426265"/>
    </source>
</evidence>
<dbReference type="KEGG" id="ath:AT5G18404"/>
<evidence type="ECO:0000313" key="4">
    <source>
        <dbReference type="EMBL" id="VYS67225.1"/>
    </source>
</evidence>
<organism evidence="3 5">
    <name type="scientific">Arabidopsis thaliana</name>
    <name type="common">Mouse-ear cress</name>
    <dbReference type="NCBI Taxonomy" id="3702"/>
    <lineage>
        <taxon>Eukaryota</taxon>
        <taxon>Viridiplantae</taxon>
        <taxon>Streptophyta</taxon>
        <taxon>Embryophyta</taxon>
        <taxon>Tracheophyta</taxon>
        <taxon>Spermatophyta</taxon>
        <taxon>Magnoliopsida</taxon>
        <taxon>eudicotyledons</taxon>
        <taxon>Gunneridae</taxon>
        <taxon>Pentapetalae</taxon>
        <taxon>rosids</taxon>
        <taxon>malvids</taxon>
        <taxon>Brassicales</taxon>
        <taxon>Brassicaceae</taxon>
        <taxon>Camelineae</taxon>
        <taxon>Arabidopsis</taxon>
    </lineage>
</organism>
<dbReference type="ExpressionAtlas" id="A0A178ULA8">
    <property type="expression patterns" value="baseline and differential"/>
</dbReference>
<dbReference type="RefSeq" id="NP_001119247.1">
    <property type="nucleotide sequence ID" value="NM_001125775.2"/>
</dbReference>
<reference evidence="3" key="2">
    <citation type="submission" date="2016-03" db="EMBL/GenBank/DDBJ databases">
        <title>Full-length assembly of Arabidopsis thaliana Ler reveals the complement of translocations and inversions.</title>
        <authorList>
            <person name="Zapata L."/>
            <person name="Schneeberger K."/>
            <person name="Ossowski S."/>
        </authorList>
    </citation>
    <scope>NUCLEOTIDE SEQUENCE [LARGE SCALE GENOMIC DNA]</scope>
    <source>
        <tissue evidence="3">Leaf</tissue>
    </source>
</reference>
<evidence type="ECO:0000313" key="1">
    <source>
        <dbReference type="Araport" id="AT5G18404"/>
    </source>
</evidence>
<dbReference type="Proteomes" id="UP000426265">
    <property type="component" value="Unassembled WGS sequence"/>
</dbReference>
<evidence type="ECO:0000313" key="2">
    <source>
        <dbReference type="EMBL" id="CAA0403412.1"/>
    </source>
</evidence>
<reference evidence="5" key="1">
    <citation type="journal article" date="2016" name="Proc. Natl. Acad. Sci. U.S.A.">
        <title>Chromosome-level assembly of Arabidopsis thaliana Ler reveals the extent of translocation and inversion polymorphisms.</title>
        <authorList>
            <person name="Zapata L."/>
            <person name="Ding J."/>
            <person name="Willing E.M."/>
            <person name="Hartwig B."/>
            <person name="Bezdan D."/>
            <person name="Jiao W.B."/>
            <person name="Patel V."/>
            <person name="Velikkakam James G."/>
            <person name="Koornneef M."/>
            <person name="Ossowski S."/>
            <person name="Schneeberger K."/>
        </authorList>
    </citation>
    <scope>NUCLEOTIDE SEQUENCE [LARGE SCALE GENOMIC DNA]</scope>
    <source>
        <strain evidence="5">cv. Landsberg erecta</strain>
    </source>
</reference>
<dbReference type="Araport" id="AT5G18404"/>
<accession>A0A178ULA8</accession>
<dbReference type="Proteomes" id="UP000434276">
    <property type="component" value="Unassembled WGS sequence"/>
</dbReference>
<dbReference type="EMBL" id="LUHQ01000005">
    <property type="protein sequence ID" value="OAO94330.1"/>
    <property type="molecule type" value="Genomic_DNA"/>
</dbReference>
<dbReference type="OrthoDB" id="10547672at2759"/>
<dbReference type="GeneID" id="6240537"/>
<reference evidence="4 6" key="3">
    <citation type="submission" date="2019-11" db="EMBL/GenBank/DDBJ databases">
        <authorList>
            <person name="Jiao W.-B."/>
            <person name="Schneeberger K."/>
        </authorList>
    </citation>
    <scope>NUCLEOTIDE SEQUENCE [LARGE SCALE GENOMIC DNA]</scope>
    <source>
        <strain evidence="6">cv. An-1</strain>
        <strain evidence="7">cv. C24</strain>
    </source>
</reference>
<sequence>MKCLSEVIKVSKADTSFSNLICDSSARLCLMAQAVLSSRGQRALSMEKIWLFSRPIELSSSLPTNRPDGSHARHTCLALCVHNSK</sequence>
<evidence type="ECO:0000313" key="7">
    <source>
        <dbReference type="Proteomes" id="UP000434276"/>
    </source>
</evidence>
<evidence type="ECO:0000313" key="3">
    <source>
        <dbReference type="EMBL" id="OAO94330.1"/>
    </source>
</evidence>
<dbReference type="SMR" id="A0A178ULA8"/>
<proteinExistence type="predicted"/>
<evidence type="ECO:0000313" key="5">
    <source>
        <dbReference type="Proteomes" id="UP000078284"/>
    </source>
</evidence>
<dbReference type="Proteomes" id="UP000078284">
    <property type="component" value="Chromosome 5"/>
</dbReference>
<dbReference type="AlphaFoldDB" id="A0A178ULA8"/>
<name>A0A178ULA8_ARATH</name>
<protein>
    <submittedName>
        <fullName evidence="3">Uncharacterized protein</fullName>
    </submittedName>
</protein>
<gene>
    <name evidence="1" type="ordered locus">At5g18404</name>
    <name evidence="3" type="ordered locus">AXX17_At5g18190</name>
    <name evidence="4" type="ORF">AN1_LOCUS22625</name>
    <name evidence="2" type="ORF">C24_LOCUS22507</name>
</gene>
<dbReference type="EMBL" id="CACRSJ010000110">
    <property type="protein sequence ID" value="VYS67225.1"/>
    <property type="molecule type" value="Genomic_DNA"/>
</dbReference>
<dbReference type="EMBL" id="CACSHJ010000096">
    <property type="protein sequence ID" value="CAA0403412.1"/>
    <property type="molecule type" value="Genomic_DNA"/>
</dbReference>